<reference evidence="10" key="1">
    <citation type="submission" date="2020-02" db="EMBL/GenBank/DDBJ databases">
        <authorList>
            <person name="Scholz U."/>
            <person name="Mascher M."/>
            <person name="Fiebig A."/>
        </authorList>
    </citation>
    <scope>NUCLEOTIDE SEQUENCE</scope>
</reference>
<dbReference type="Pfam" id="PF00450">
    <property type="entry name" value="Peptidase_S10"/>
    <property type="match status" value="1"/>
</dbReference>
<keyword evidence="8" id="KW-0325">Glycoprotein</keyword>
<dbReference type="InterPro" id="IPR001563">
    <property type="entry name" value="Peptidase_S10"/>
</dbReference>
<dbReference type="GO" id="GO:0005773">
    <property type="term" value="C:vacuole"/>
    <property type="evidence" value="ECO:0007669"/>
    <property type="project" value="TreeGrafter"/>
</dbReference>
<sequence>MVALGSVARLLLGLFFAARLLQNARGQWDESDLVTGLPGQAAVGFRHYAGYADVRPGEEKALFYWFFEAEDAPEKKPLLLWLNGGPGCSSVAYGAAQELGPFLVQARGLTLNPYAWNKAANLLFLEAPVGVGFSYTNRTTDLDSHAFLLNWFRKYPRFRSRDFYIAGESYAGHYVPQLANLIYEGNRRASKDSYINFKGFMIGNAVINDETDIQGMVDYAWSHAIISDKVYHSFRRACVGSAGNESSEACDSAMKAFMRGYDGIDIYSIYTPVCLSSLSRRLAPKTNPRGGAAAPHKFWRHRPITPRAGYDPCTEDYVEKYFNRKDVQRALHANLTRLGYPYSSCSSVIEEWKDSAETVLPIIRKLIDAGLRVWVYSGDTDGRVPVTSTRYSINKMKLTVKEEWRAWSHRRQGLTFATLRGAGHQVPAFAPDRSLSLLSHFLAGERLPASHPR</sequence>
<keyword evidence="5 9" id="KW-0732">Signal</keyword>
<evidence type="ECO:0000256" key="9">
    <source>
        <dbReference type="RuleBase" id="RU361156"/>
    </source>
</evidence>
<evidence type="ECO:0000256" key="1">
    <source>
        <dbReference type="ARBA" id="ARBA00004613"/>
    </source>
</evidence>
<feature type="chain" id="PRO_5029932901" description="Carboxypeptidase" evidence="9">
    <location>
        <begin position="27"/>
        <end position="453"/>
    </location>
</feature>
<dbReference type="FunFam" id="3.40.50.11320:FF:000002">
    <property type="entry name" value="Carboxypeptidase"/>
    <property type="match status" value="1"/>
</dbReference>
<dbReference type="FunFam" id="3.40.50.1820:FF:000030">
    <property type="entry name" value="Carboxypeptidase"/>
    <property type="match status" value="1"/>
</dbReference>
<dbReference type="AlphaFoldDB" id="A0A7I8K271"/>
<evidence type="ECO:0000313" key="11">
    <source>
        <dbReference type="Proteomes" id="UP000663760"/>
    </source>
</evidence>
<evidence type="ECO:0000256" key="6">
    <source>
        <dbReference type="ARBA" id="ARBA00022801"/>
    </source>
</evidence>
<protein>
    <recommendedName>
        <fullName evidence="9">Carboxypeptidase</fullName>
        <ecNumber evidence="9">3.4.16.-</ecNumber>
    </recommendedName>
</protein>
<evidence type="ECO:0000256" key="7">
    <source>
        <dbReference type="ARBA" id="ARBA00023157"/>
    </source>
</evidence>
<evidence type="ECO:0000256" key="5">
    <source>
        <dbReference type="ARBA" id="ARBA00022729"/>
    </source>
</evidence>
<keyword evidence="3" id="KW-0964">Secreted</keyword>
<dbReference type="EC" id="3.4.16.-" evidence="9"/>
<dbReference type="InterPro" id="IPR029058">
    <property type="entry name" value="AB_hydrolase_fold"/>
</dbReference>
<keyword evidence="6 9" id="KW-0378">Hydrolase</keyword>
<accession>A0A7I8K271</accession>
<dbReference type="GO" id="GO:0004185">
    <property type="term" value="F:serine-type carboxypeptidase activity"/>
    <property type="evidence" value="ECO:0007669"/>
    <property type="project" value="UniProtKB-UniRule"/>
</dbReference>
<keyword evidence="7" id="KW-1015">Disulfide bond</keyword>
<comment type="similarity">
    <text evidence="2 9">Belongs to the peptidase S10 family.</text>
</comment>
<keyword evidence="4 9" id="KW-0121">Carboxypeptidase</keyword>
<dbReference type="PANTHER" id="PTHR11802">
    <property type="entry name" value="SERINE PROTEASE FAMILY S10 SERINE CARBOXYPEPTIDASE"/>
    <property type="match status" value="1"/>
</dbReference>
<dbReference type="GO" id="GO:0005576">
    <property type="term" value="C:extracellular region"/>
    <property type="evidence" value="ECO:0007669"/>
    <property type="project" value="UniProtKB-SubCell"/>
</dbReference>
<evidence type="ECO:0000256" key="3">
    <source>
        <dbReference type="ARBA" id="ARBA00022525"/>
    </source>
</evidence>
<dbReference type="InterPro" id="IPR018202">
    <property type="entry name" value="Ser_caboxypep_ser_AS"/>
</dbReference>
<name>A0A7I8K271_SPIIN</name>
<gene>
    <name evidence="10" type="ORF">SI8410_02002469</name>
</gene>
<proteinExistence type="inferred from homology"/>
<dbReference type="OrthoDB" id="443318at2759"/>
<dbReference type="Gene3D" id="3.40.50.11320">
    <property type="match status" value="1"/>
</dbReference>
<organism evidence="10 11">
    <name type="scientific">Spirodela intermedia</name>
    <name type="common">Intermediate duckweed</name>
    <dbReference type="NCBI Taxonomy" id="51605"/>
    <lineage>
        <taxon>Eukaryota</taxon>
        <taxon>Viridiplantae</taxon>
        <taxon>Streptophyta</taxon>
        <taxon>Embryophyta</taxon>
        <taxon>Tracheophyta</taxon>
        <taxon>Spermatophyta</taxon>
        <taxon>Magnoliopsida</taxon>
        <taxon>Liliopsida</taxon>
        <taxon>Araceae</taxon>
        <taxon>Lemnoideae</taxon>
        <taxon>Spirodela</taxon>
    </lineage>
</organism>
<evidence type="ECO:0000256" key="2">
    <source>
        <dbReference type="ARBA" id="ARBA00009431"/>
    </source>
</evidence>
<dbReference type="Proteomes" id="UP000663760">
    <property type="component" value="Chromosome 2"/>
</dbReference>
<dbReference type="PROSITE" id="PS00131">
    <property type="entry name" value="CARBOXYPEPT_SER_SER"/>
    <property type="match status" value="1"/>
</dbReference>
<evidence type="ECO:0000256" key="4">
    <source>
        <dbReference type="ARBA" id="ARBA00022645"/>
    </source>
</evidence>
<keyword evidence="11" id="KW-1185">Reference proteome</keyword>
<dbReference type="EMBL" id="LR746265">
    <property type="protein sequence ID" value="CAA7391097.1"/>
    <property type="molecule type" value="Genomic_DNA"/>
</dbReference>
<keyword evidence="9" id="KW-0645">Protease</keyword>
<evidence type="ECO:0000313" key="10">
    <source>
        <dbReference type="EMBL" id="CAA7391097.1"/>
    </source>
</evidence>
<dbReference type="PRINTS" id="PR00724">
    <property type="entry name" value="CRBOXYPTASEC"/>
</dbReference>
<dbReference type="Gene3D" id="3.40.50.1820">
    <property type="entry name" value="alpha/beta hydrolase"/>
    <property type="match status" value="1"/>
</dbReference>
<feature type="signal peptide" evidence="9">
    <location>
        <begin position="1"/>
        <end position="26"/>
    </location>
</feature>
<dbReference type="PANTHER" id="PTHR11802:SF280">
    <property type="entry name" value="SERINE CARBOXYPEPTIDASE-LIKE 35"/>
    <property type="match status" value="1"/>
</dbReference>
<dbReference type="Gene3D" id="6.10.250.940">
    <property type="match status" value="1"/>
</dbReference>
<dbReference type="SUPFAM" id="SSF53474">
    <property type="entry name" value="alpha/beta-Hydrolases"/>
    <property type="match status" value="1"/>
</dbReference>
<comment type="subcellular location">
    <subcellularLocation>
        <location evidence="1">Secreted</location>
    </subcellularLocation>
</comment>
<evidence type="ECO:0000256" key="8">
    <source>
        <dbReference type="ARBA" id="ARBA00023180"/>
    </source>
</evidence>
<dbReference type="GO" id="GO:0006508">
    <property type="term" value="P:proteolysis"/>
    <property type="evidence" value="ECO:0007669"/>
    <property type="project" value="UniProtKB-KW"/>
</dbReference>